<reference evidence="8 9" key="1">
    <citation type="journal article" date="2012" name="Genome Biol.">
        <title>Genome and low-iron response of an oceanic diatom adapted to chronic iron limitation.</title>
        <authorList>
            <person name="Lommer M."/>
            <person name="Specht M."/>
            <person name="Roy A.S."/>
            <person name="Kraemer L."/>
            <person name="Andreson R."/>
            <person name="Gutowska M.A."/>
            <person name="Wolf J."/>
            <person name="Bergner S.V."/>
            <person name="Schilhabel M.B."/>
            <person name="Klostermeier U.C."/>
            <person name="Beiko R.G."/>
            <person name="Rosenstiel P."/>
            <person name="Hippler M."/>
            <person name="Laroche J."/>
        </authorList>
    </citation>
    <scope>NUCLEOTIDE SEQUENCE [LARGE SCALE GENOMIC DNA]</scope>
    <source>
        <strain evidence="8 9">CCMP1005</strain>
    </source>
</reference>
<dbReference type="PANTHER" id="PTHR39321:SF3">
    <property type="entry name" value="PHOSPHOPANTETHEINE ADENYLYLTRANSFERASE"/>
    <property type="match status" value="1"/>
</dbReference>
<dbReference type="eggNOG" id="ENOG502QXC5">
    <property type="taxonomic scope" value="Eukaryota"/>
</dbReference>
<dbReference type="AlphaFoldDB" id="K0TJP0"/>
<keyword evidence="3" id="KW-0808">Transferase</keyword>
<evidence type="ECO:0000256" key="2">
    <source>
        <dbReference type="ARBA" id="ARBA00022642"/>
    </source>
</evidence>
<dbReference type="PANTHER" id="PTHR39321">
    <property type="entry name" value="NICOTINATE-NUCLEOTIDE ADENYLYLTRANSFERASE-RELATED"/>
    <property type="match status" value="1"/>
</dbReference>
<dbReference type="OrthoDB" id="48662at2759"/>
<keyword evidence="6" id="KW-0067">ATP-binding</keyword>
<evidence type="ECO:0000256" key="4">
    <source>
        <dbReference type="ARBA" id="ARBA00022695"/>
    </source>
</evidence>
<dbReference type="GO" id="GO:0005524">
    <property type="term" value="F:ATP binding"/>
    <property type="evidence" value="ECO:0007669"/>
    <property type="project" value="UniProtKB-KW"/>
</dbReference>
<name>K0TJP0_THAOC</name>
<evidence type="ECO:0000256" key="6">
    <source>
        <dbReference type="ARBA" id="ARBA00022840"/>
    </source>
</evidence>
<keyword evidence="9" id="KW-1185">Reference proteome</keyword>
<gene>
    <name evidence="8" type="ORF">THAOC_00776</name>
</gene>
<keyword evidence="7" id="KW-0520">NAD</keyword>
<dbReference type="GO" id="GO:0016779">
    <property type="term" value="F:nucleotidyltransferase activity"/>
    <property type="evidence" value="ECO:0007669"/>
    <property type="project" value="UniProtKB-KW"/>
</dbReference>
<evidence type="ECO:0000256" key="5">
    <source>
        <dbReference type="ARBA" id="ARBA00022741"/>
    </source>
</evidence>
<proteinExistence type="predicted"/>
<protein>
    <recommendedName>
        <fullName evidence="10">Cytidyltransferase-like domain-containing protein</fullName>
    </recommendedName>
</protein>
<comment type="caution">
    <text evidence="8">The sequence shown here is derived from an EMBL/GenBank/DDBJ whole genome shotgun (WGS) entry which is preliminary data.</text>
</comment>
<accession>K0TJP0</accession>
<dbReference type="InterPro" id="IPR005248">
    <property type="entry name" value="NadD/NMNAT"/>
</dbReference>
<organism evidence="8 9">
    <name type="scientific">Thalassiosira oceanica</name>
    <name type="common">Marine diatom</name>
    <dbReference type="NCBI Taxonomy" id="159749"/>
    <lineage>
        <taxon>Eukaryota</taxon>
        <taxon>Sar</taxon>
        <taxon>Stramenopiles</taxon>
        <taxon>Ochrophyta</taxon>
        <taxon>Bacillariophyta</taxon>
        <taxon>Coscinodiscophyceae</taxon>
        <taxon>Thalassiosirophycidae</taxon>
        <taxon>Thalassiosirales</taxon>
        <taxon>Thalassiosiraceae</taxon>
        <taxon>Thalassiosira</taxon>
    </lineage>
</organism>
<evidence type="ECO:0000256" key="7">
    <source>
        <dbReference type="ARBA" id="ARBA00023027"/>
    </source>
</evidence>
<keyword evidence="4" id="KW-0548">Nucleotidyltransferase</keyword>
<keyword evidence="2" id="KW-0662">Pyridine nucleotide biosynthesis</keyword>
<dbReference type="GO" id="GO:0009435">
    <property type="term" value="P:NAD+ biosynthetic process"/>
    <property type="evidence" value="ECO:0007669"/>
    <property type="project" value="InterPro"/>
</dbReference>
<keyword evidence="5" id="KW-0547">Nucleotide-binding</keyword>
<dbReference type="Proteomes" id="UP000266841">
    <property type="component" value="Unassembled WGS sequence"/>
</dbReference>
<evidence type="ECO:0000313" key="9">
    <source>
        <dbReference type="Proteomes" id="UP000266841"/>
    </source>
</evidence>
<sequence length="150" mass="16891">MDDHQKSSIRVGTADILDKLTAEEPNVDFTWALGADTFIDLASGKWRRTEDIFRMVGYRMIVFRRKEGEQQEKDTQSSATQDLINESVAKLQLVDEAESSIQVVNVDALTSASSSAVRRTTNESDLKVLLTRDVLEYVKQHALYSFGDES</sequence>
<comment type="pathway">
    <text evidence="1">Cofactor biosynthesis; NAD(+) biosynthesis.</text>
</comment>
<evidence type="ECO:0000256" key="1">
    <source>
        <dbReference type="ARBA" id="ARBA00004790"/>
    </source>
</evidence>
<dbReference type="OMA" id="EHRVEMC"/>
<dbReference type="InterPro" id="IPR014729">
    <property type="entry name" value="Rossmann-like_a/b/a_fold"/>
</dbReference>
<evidence type="ECO:0008006" key="10">
    <source>
        <dbReference type="Google" id="ProtNLM"/>
    </source>
</evidence>
<dbReference type="SUPFAM" id="SSF52374">
    <property type="entry name" value="Nucleotidylyl transferase"/>
    <property type="match status" value="1"/>
</dbReference>
<evidence type="ECO:0000256" key="3">
    <source>
        <dbReference type="ARBA" id="ARBA00022679"/>
    </source>
</evidence>
<evidence type="ECO:0000313" key="8">
    <source>
        <dbReference type="EMBL" id="EJK77394.1"/>
    </source>
</evidence>
<dbReference type="Gene3D" id="3.40.50.620">
    <property type="entry name" value="HUPs"/>
    <property type="match status" value="1"/>
</dbReference>
<dbReference type="EMBL" id="AGNL01000937">
    <property type="protein sequence ID" value="EJK77394.1"/>
    <property type="molecule type" value="Genomic_DNA"/>
</dbReference>